<organism evidence="1 2">
    <name type="scientific">Hymenobacter guriensis</name>
    <dbReference type="NCBI Taxonomy" id="2793065"/>
    <lineage>
        <taxon>Bacteria</taxon>
        <taxon>Pseudomonadati</taxon>
        <taxon>Bacteroidota</taxon>
        <taxon>Cytophagia</taxon>
        <taxon>Cytophagales</taxon>
        <taxon>Hymenobacteraceae</taxon>
        <taxon>Hymenobacter</taxon>
    </lineage>
</organism>
<evidence type="ECO:0000313" key="1">
    <source>
        <dbReference type="EMBL" id="MBG8555476.1"/>
    </source>
</evidence>
<name>A0ABS0L5Q5_9BACT</name>
<accession>A0ABS0L5Q5</accession>
<reference evidence="1 2" key="1">
    <citation type="submission" date="2020-11" db="EMBL/GenBank/DDBJ databases">
        <title>Hymenobacter sp.</title>
        <authorList>
            <person name="Kim M.K."/>
        </authorList>
    </citation>
    <scope>NUCLEOTIDE SEQUENCE [LARGE SCALE GENOMIC DNA]</scope>
    <source>
        <strain evidence="1 2">BT594</strain>
    </source>
</reference>
<sequence>MLDVQLANAGFYRIAWPNTDEKPGTTYVRAGSREVVRVFVTPCASEVEVYAGGLKNGQLVFRGSPELAASLRYLAEHQN</sequence>
<gene>
    <name evidence="1" type="ORF">I5L79_18160</name>
</gene>
<evidence type="ECO:0008006" key="3">
    <source>
        <dbReference type="Google" id="ProtNLM"/>
    </source>
</evidence>
<dbReference type="EMBL" id="JADWYK010000013">
    <property type="protein sequence ID" value="MBG8555476.1"/>
    <property type="molecule type" value="Genomic_DNA"/>
</dbReference>
<dbReference type="Proteomes" id="UP000601099">
    <property type="component" value="Unassembled WGS sequence"/>
</dbReference>
<comment type="caution">
    <text evidence="1">The sequence shown here is derived from an EMBL/GenBank/DDBJ whole genome shotgun (WGS) entry which is preliminary data.</text>
</comment>
<dbReference type="RefSeq" id="WP_196956494.1">
    <property type="nucleotide sequence ID" value="NZ_JADWYK010000013.1"/>
</dbReference>
<keyword evidence="2" id="KW-1185">Reference proteome</keyword>
<evidence type="ECO:0000313" key="2">
    <source>
        <dbReference type="Proteomes" id="UP000601099"/>
    </source>
</evidence>
<protein>
    <recommendedName>
        <fullName evidence="3">DUF4115 domain-containing protein</fullName>
    </recommendedName>
</protein>
<proteinExistence type="predicted"/>